<dbReference type="NCBIfam" id="TIGR01317">
    <property type="entry name" value="GOGAT_sm_gam"/>
    <property type="match status" value="1"/>
</dbReference>
<dbReference type="GO" id="GO:0016639">
    <property type="term" value="F:oxidoreductase activity, acting on the CH-NH2 group of donors, NAD or NADP as acceptor"/>
    <property type="evidence" value="ECO:0007669"/>
    <property type="project" value="InterPro"/>
</dbReference>
<dbReference type="EMBL" id="DVHU01000088">
    <property type="protein sequence ID" value="HIR93691.1"/>
    <property type="molecule type" value="Genomic_DNA"/>
</dbReference>
<comment type="pathway">
    <text evidence="4">Amino-acid biosynthesis.</text>
</comment>
<dbReference type="InterPro" id="IPR051394">
    <property type="entry name" value="Glutamate_Synthase"/>
</dbReference>
<dbReference type="Pfam" id="PF14691">
    <property type="entry name" value="Fer4_20"/>
    <property type="match status" value="1"/>
</dbReference>
<evidence type="ECO:0000256" key="4">
    <source>
        <dbReference type="ARBA" id="ARBA00029440"/>
    </source>
</evidence>
<evidence type="ECO:0000256" key="3">
    <source>
        <dbReference type="ARBA" id="ARBA00023164"/>
    </source>
</evidence>
<evidence type="ECO:0000313" key="8">
    <source>
        <dbReference type="Proteomes" id="UP000886841"/>
    </source>
</evidence>
<evidence type="ECO:0000259" key="6">
    <source>
        <dbReference type="Pfam" id="PF14691"/>
    </source>
</evidence>
<keyword evidence="2" id="KW-0560">Oxidoreductase</keyword>
<protein>
    <submittedName>
        <fullName evidence="7">Glutamate synthase subunit beta</fullName>
    </submittedName>
</protein>
<dbReference type="GO" id="GO:0051536">
    <property type="term" value="F:iron-sulfur cluster binding"/>
    <property type="evidence" value="ECO:0007669"/>
    <property type="project" value="InterPro"/>
</dbReference>
<comment type="caution">
    <text evidence="7">The sequence shown here is derived from an EMBL/GenBank/DDBJ whole genome shotgun (WGS) entry which is preliminary data.</text>
</comment>
<dbReference type="PANTHER" id="PTHR43100:SF1">
    <property type="entry name" value="GLUTAMATE SYNTHASE [NADPH] SMALL CHAIN"/>
    <property type="match status" value="1"/>
</dbReference>
<evidence type="ECO:0000313" key="7">
    <source>
        <dbReference type="EMBL" id="HIR93691.1"/>
    </source>
</evidence>
<dbReference type="PANTHER" id="PTHR43100">
    <property type="entry name" value="GLUTAMATE SYNTHASE [NADPH] SMALL CHAIN"/>
    <property type="match status" value="1"/>
</dbReference>
<keyword evidence="1" id="KW-0028">Amino-acid biosynthesis</keyword>
<reference evidence="7" key="1">
    <citation type="submission" date="2020-10" db="EMBL/GenBank/DDBJ databases">
        <authorList>
            <person name="Gilroy R."/>
        </authorList>
    </citation>
    <scope>NUCLEOTIDE SEQUENCE</scope>
    <source>
        <strain evidence="7">ChiSxjej1B13-7041</strain>
    </source>
</reference>
<dbReference type="InterPro" id="IPR009051">
    <property type="entry name" value="Helical_ferredxn"/>
</dbReference>
<feature type="domain" description="FAD/NAD(P)-binding" evidence="5">
    <location>
        <begin position="368"/>
        <end position="477"/>
    </location>
</feature>
<gene>
    <name evidence="7" type="ORF">IAB98_09765</name>
</gene>
<dbReference type="AlphaFoldDB" id="A0A9D1EKV8"/>
<dbReference type="SUPFAM" id="SSF46548">
    <property type="entry name" value="alpha-helical ferredoxin"/>
    <property type="match status" value="1"/>
</dbReference>
<dbReference type="PRINTS" id="PR00419">
    <property type="entry name" value="ADXRDTASE"/>
</dbReference>
<accession>A0A9D1EKV8</accession>
<reference evidence="7" key="2">
    <citation type="journal article" date="2021" name="PeerJ">
        <title>Extensive microbial diversity within the chicken gut microbiome revealed by metagenomics and culture.</title>
        <authorList>
            <person name="Gilroy R."/>
            <person name="Ravi A."/>
            <person name="Getino M."/>
            <person name="Pursley I."/>
            <person name="Horton D.L."/>
            <person name="Alikhan N.F."/>
            <person name="Baker D."/>
            <person name="Gharbi K."/>
            <person name="Hall N."/>
            <person name="Watson M."/>
            <person name="Adriaenssens E.M."/>
            <person name="Foster-Nyarko E."/>
            <person name="Jarju S."/>
            <person name="Secka A."/>
            <person name="Antonio M."/>
            <person name="Oren A."/>
            <person name="Chaudhuri R.R."/>
            <person name="La Ragione R."/>
            <person name="Hildebrand F."/>
            <person name="Pallen M.J."/>
        </authorList>
    </citation>
    <scope>NUCLEOTIDE SEQUENCE</scope>
    <source>
        <strain evidence="7">ChiSxjej1B13-7041</strain>
    </source>
</reference>
<proteinExistence type="predicted"/>
<dbReference type="GO" id="GO:0006537">
    <property type="term" value="P:glutamate biosynthetic process"/>
    <property type="evidence" value="ECO:0007669"/>
    <property type="project" value="UniProtKB-KW"/>
</dbReference>
<dbReference type="InterPro" id="IPR036188">
    <property type="entry name" value="FAD/NAD-bd_sf"/>
</dbReference>
<dbReference type="Gene3D" id="1.10.1060.10">
    <property type="entry name" value="Alpha-helical ferredoxin"/>
    <property type="match status" value="1"/>
</dbReference>
<dbReference type="Pfam" id="PF07992">
    <property type="entry name" value="Pyr_redox_2"/>
    <property type="match status" value="2"/>
</dbReference>
<dbReference type="InterPro" id="IPR028261">
    <property type="entry name" value="DPD_II"/>
</dbReference>
<feature type="domain" description="FAD/NAD(P)-binding" evidence="5">
    <location>
        <begin position="153"/>
        <end position="328"/>
    </location>
</feature>
<sequence length="494" mass="53990">MGKPTGFMDYDRETAQVQPPEERIGHFQEFRTPLPLARQQLQGGRCMDCGVPFCQYGGMIAGMASGCPLHNLVPETNDLVWKGSWEQAYHHLKSTHCFPEFTCRVCPALCEAACTCNLNGEPVSTKENERAIIETAFARGWVQPEPPAVRTGKKVAVVGSGPSGLAAAYMLNKRGHLVTVYERRDRVGGLLRYGIPNMKLDKKILDRRIHLMEQEGVTFLIGVDVGADVAGEELLKEFDSVVLACGASNPRDIRVPGRDAQGIYFAVDFLGQVTKELLDSDFKKVPWSLAKGKHVLVIGGGDTGNDCVGTAVRLGAKSVTQLEMMPKPPLERTENNPWPQWPRVCKTDYGQEEAAAVFGQDPRVYQTTVEEFIKDKKGRIKEARLVKLEGKKDPETGRMIMAPVEGSQETVPAELVLIAAGFLGAQAYTAESFGVSLNARTCVDAPEGTYATNVPGVYAAGDMRRGQSLVVWAIQEGREAARAVDKALMGYSNL</sequence>
<evidence type="ECO:0000256" key="1">
    <source>
        <dbReference type="ARBA" id="ARBA00022605"/>
    </source>
</evidence>
<dbReference type="SUPFAM" id="SSF51971">
    <property type="entry name" value="Nucleotide-binding domain"/>
    <property type="match status" value="2"/>
</dbReference>
<name>A0A9D1EKV8_9FIRM</name>
<feature type="domain" description="Dihydroprymidine dehydrogenase" evidence="6">
    <location>
        <begin position="25"/>
        <end position="140"/>
    </location>
</feature>
<organism evidence="7 8">
    <name type="scientific">Candidatus Egerieimonas intestinavium</name>
    <dbReference type="NCBI Taxonomy" id="2840777"/>
    <lineage>
        <taxon>Bacteria</taxon>
        <taxon>Bacillati</taxon>
        <taxon>Bacillota</taxon>
        <taxon>Clostridia</taxon>
        <taxon>Lachnospirales</taxon>
        <taxon>Lachnospiraceae</taxon>
        <taxon>Lachnospiraceae incertae sedis</taxon>
        <taxon>Candidatus Egerieimonas</taxon>
    </lineage>
</organism>
<dbReference type="Proteomes" id="UP000886841">
    <property type="component" value="Unassembled WGS sequence"/>
</dbReference>
<evidence type="ECO:0000259" key="5">
    <source>
        <dbReference type="Pfam" id="PF07992"/>
    </source>
</evidence>
<dbReference type="InterPro" id="IPR006005">
    <property type="entry name" value="Glut_synth_ssu1"/>
</dbReference>
<dbReference type="Gene3D" id="3.50.50.60">
    <property type="entry name" value="FAD/NAD(P)-binding domain"/>
    <property type="match status" value="2"/>
</dbReference>
<dbReference type="InterPro" id="IPR023753">
    <property type="entry name" value="FAD/NAD-binding_dom"/>
</dbReference>
<keyword evidence="3" id="KW-0314">Glutamate biosynthesis</keyword>
<evidence type="ECO:0000256" key="2">
    <source>
        <dbReference type="ARBA" id="ARBA00023002"/>
    </source>
</evidence>